<feature type="binding site" evidence="13">
    <location>
        <position position="345"/>
    </location>
    <ligand>
        <name>Mg(2+)</name>
        <dbReference type="ChEBI" id="CHEBI:18420"/>
        <note>shared with alpha subunit</note>
    </ligand>
</feature>
<keyword evidence="8 13" id="KW-0067">ATP-binding</keyword>
<evidence type="ECO:0000256" key="6">
    <source>
        <dbReference type="ARBA" id="ARBA00022723"/>
    </source>
</evidence>
<dbReference type="InterPro" id="IPR045864">
    <property type="entry name" value="aa-tRNA-synth_II/BPL/LPL"/>
</dbReference>
<dbReference type="InterPro" id="IPR004532">
    <property type="entry name" value="Phe-tRNA-ligase_IIc_bsu_bact"/>
</dbReference>
<keyword evidence="9 13" id="KW-0460">Magnesium</keyword>
<dbReference type="InterPro" id="IPR020825">
    <property type="entry name" value="Phe-tRNA_synthase-like_B3/B4"/>
</dbReference>
<comment type="cofactor">
    <cofactor evidence="13">
        <name>Mg(2+)</name>
        <dbReference type="ChEBI" id="CHEBI:18420"/>
    </cofactor>
    <text evidence="13">Binds 2 magnesium ions per tetramer.</text>
</comment>
<evidence type="ECO:0000256" key="1">
    <source>
        <dbReference type="ARBA" id="ARBA00004496"/>
    </source>
</evidence>
<protein>
    <recommendedName>
        <fullName evidence="13">Phenylalanine--tRNA ligase beta subunit</fullName>
        <ecNumber evidence="13">6.1.1.20</ecNumber>
    </recommendedName>
    <alternativeName>
        <fullName evidence="13">Phenylalanyl-tRNA synthetase beta subunit</fullName>
        <shortName evidence="13">PheRS</shortName>
    </alternativeName>
</protein>
<evidence type="ECO:0000256" key="9">
    <source>
        <dbReference type="ARBA" id="ARBA00022842"/>
    </source>
</evidence>
<dbReference type="HAMAP" id="MF_00283">
    <property type="entry name" value="Phe_tRNA_synth_beta1"/>
    <property type="match status" value="1"/>
</dbReference>
<keyword evidence="5 13" id="KW-0436">Ligase</keyword>
<dbReference type="GO" id="GO:0003723">
    <property type="term" value="F:RNA binding"/>
    <property type="evidence" value="ECO:0007669"/>
    <property type="project" value="InterPro"/>
</dbReference>
<dbReference type="InterPro" id="IPR005147">
    <property type="entry name" value="tRNA_synthase_B5-dom"/>
</dbReference>
<dbReference type="InterPro" id="IPR041616">
    <property type="entry name" value="PheRS_beta_core"/>
</dbReference>
<accession>A0A0G0SGG6</accession>
<keyword evidence="7 13" id="KW-0547">Nucleotide-binding</keyword>
<dbReference type="Gene3D" id="3.30.930.10">
    <property type="entry name" value="Bira Bifunctional Protein, Domain 2"/>
    <property type="match status" value="1"/>
</dbReference>
<dbReference type="Gene3D" id="3.30.70.380">
    <property type="entry name" value="Ferrodoxin-fold anticodon-binding domain"/>
    <property type="match status" value="1"/>
</dbReference>
<feature type="domain" description="FDX-ACB" evidence="14">
    <location>
        <begin position="571"/>
        <end position="655"/>
    </location>
</feature>
<comment type="subcellular location">
    <subcellularLocation>
        <location evidence="1 13">Cytoplasm</location>
    </subcellularLocation>
</comment>
<keyword evidence="4 13" id="KW-0963">Cytoplasm</keyword>
<comment type="caution">
    <text evidence="16">The sequence shown here is derived from an EMBL/GenBank/DDBJ whole genome shotgun (WGS) entry which is preliminary data.</text>
</comment>
<dbReference type="InterPro" id="IPR005121">
    <property type="entry name" value="Fdx_antiC-bd"/>
</dbReference>
<evidence type="ECO:0000256" key="10">
    <source>
        <dbReference type="ARBA" id="ARBA00022917"/>
    </source>
</evidence>
<reference evidence="16 17" key="1">
    <citation type="journal article" date="2015" name="Nature">
        <title>rRNA introns, odd ribosomes, and small enigmatic genomes across a large radiation of phyla.</title>
        <authorList>
            <person name="Brown C.T."/>
            <person name="Hug L.A."/>
            <person name="Thomas B.C."/>
            <person name="Sharon I."/>
            <person name="Castelle C.J."/>
            <person name="Singh A."/>
            <person name="Wilkins M.J."/>
            <person name="Williams K.H."/>
            <person name="Banfield J.F."/>
        </authorList>
    </citation>
    <scope>NUCLEOTIDE SEQUENCE [LARGE SCALE GENOMIC DNA]</scope>
</reference>
<comment type="catalytic activity">
    <reaction evidence="12 13">
        <text>tRNA(Phe) + L-phenylalanine + ATP = L-phenylalanyl-tRNA(Phe) + AMP + diphosphate + H(+)</text>
        <dbReference type="Rhea" id="RHEA:19413"/>
        <dbReference type="Rhea" id="RHEA-COMP:9668"/>
        <dbReference type="Rhea" id="RHEA-COMP:9699"/>
        <dbReference type="ChEBI" id="CHEBI:15378"/>
        <dbReference type="ChEBI" id="CHEBI:30616"/>
        <dbReference type="ChEBI" id="CHEBI:33019"/>
        <dbReference type="ChEBI" id="CHEBI:58095"/>
        <dbReference type="ChEBI" id="CHEBI:78442"/>
        <dbReference type="ChEBI" id="CHEBI:78531"/>
        <dbReference type="ChEBI" id="CHEBI:456215"/>
        <dbReference type="EC" id="6.1.1.20"/>
    </reaction>
</comment>
<dbReference type="CDD" id="cd00769">
    <property type="entry name" value="PheRS_beta_core"/>
    <property type="match status" value="1"/>
</dbReference>
<dbReference type="Pfam" id="PF17759">
    <property type="entry name" value="tRNA_synthFbeta"/>
    <property type="match status" value="1"/>
</dbReference>
<dbReference type="SMART" id="SM00874">
    <property type="entry name" value="B5"/>
    <property type="match status" value="1"/>
</dbReference>
<dbReference type="FunFam" id="3.30.56.10:FF:000002">
    <property type="entry name" value="Phenylalanine--tRNA ligase beta subunit"/>
    <property type="match status" value="1"/>
</dbReference>
<dbReference type="SUPFAM" id="SSF54991">
    <property type="entry name" value="Anticodon-binding domain of PheRS"/>
    <property type="match status" value="1"/>
</dbReference>
<dbReference type="SUPFAM" id="SSF46955">
    <property type="entry name" value="Putative DNA-binding domain"/>
    <property type="match status" value="2"/>
</dbReference>
<dbReference type="InterPro" id="IPR045060">
    <property type="entry name" value="Phe-tRNA-ligase_IIc_bsu"/>
</dbReference>
<dbReference type="EMBL" id="LBZA01000016">
    <property type="protein sequence ID" value="KKR63889.1"/>
    <property type="molecule type" value="Genomic_DNA"/>
</dbReference>
<dbReference type="Pfam" id="PF03483">
    <property type="entry name" value="B3_4"/>
    <property type="match status" value="1"/>
</dbReference>
<keyword evidence="11 13" id="KW-0030">Aminoacyl-tRNA synthetase</keyword>
<dbReference type="Proteomes" id="UP000034293">
    <property type="component" value="Unassembled WGS sequence"/>
</dbReference>
<proteinExistence type="inferred from homology"/>
<evidence type="ECO:0000256" key="7">
    <source>
        <dbReference type="ARBA" id="ARBA00022741"/>
    </source>
</evidence>
<keyword evidence="10 13" id="KW-0648">Protein biosynthesis</keyword>
<dbReference type="GO" id="GO:0006432">
    <property type="term" value="P:phenylalanyl-tRNA aminoacylation"/>
    <property type="evidence" value="ECO:0007669"/>
    <property type="project" value="UniProtKB-UniRule"/>
</dbReference>
<sequence>MLIPLSWLKEYVEIKLPLKDLMWKMTEAGLTCEVTKKVGDEVVLDVEVTANRPDWMSILGVAREVAAIQGIKIKEPKIKEIPAATANFPIDLIPNFDLFERWSAIVIKDVTIKPSPKWLQERITSMGHSPINNIIDITNYVMYELGIPMHAFDYDEISGQIMTLEKASGGENFTSVDGESYKLPEGAMIIKDAERIIDLAGIKGGQNSGIKNSTKNVLLHVTIDNPVLVRRASISMGLRSDASAIYERGPDKGGTVNSLKRAAGLILELAGGEIASKVIDFKKENFEPKTINLTFGKLKRILGIEIPESEIIRILSSLSLYPEKIKDGITCTVPTYRGDIKIEEDLTEEVARLYGYNKFPTTLPVGQVAEEKIPYFFDDSLILKIKDILVSCGYSEAKNLSLVSKALVDKFETDPKDYFKLINPVSLEYEYLRVSLIPSLVANIKLNPVDVLKLFEIDKVYLKTLKGANEKYRVAGISTGKDFRDFKTVIDIILSKLNIENCSIEFEVDKKYLHQSVAGVIKSGSHIIGEFGEISPVVLSAMEISGKVYCFEMDMETLEKLSYTKLFSSIPLNPPQIEDITLVLPPKTRVGEVMKAIKNSELKITNLELRDIYKDSYTFRVWYQDNSKNLTDADVKSIRDRILTLLKSKFGISLKD</sequence>
<dbReference type="PROSITE" id="PS51447">
    <property type="entry name" value="FDX_ACB"/>
    <property type="match status" value="1"/>
</dbReference>
<dbReference type="Pfam" id="PF03147">
    <property type="entry name" value="FDX-ACB"/>
    <property type="match status" value="1"/>
</dbReference>
<gene>
    <name evidence="13" type="primary">pheT</name>
    <name evidence="16" type="ORF">UU02_C0016G0002</name>
</gene>
<evidence type="ECO:0000259" key="15">
    <source>
        <dbReference type="PROSITE" id="PS51483"/>
    </source>
</evidence>
<keyword evidence="6 13" id="KW-0479">Metal-binding</keyword>
<feature type="binding site" evidence="13">
    <location>
        <position position="348"/>
    </location>
    <ligand>
        <name>Mg(2+)</name>
        <dbReference type="ChEBI" id="CHEBI:18420"/>
        <note>shared with alpha subunit</note>
    </ligand>
</feature>
<dbReference type="InterPro" id="IPR036690">
    <property type="entry name" value="Fdx_antiC-bd_sf"/>
</dbReference>
<feature type="binding site" evidence="13">
    <location>
        <position position="339"/>
    </location>
    <ligand>
        <name>Mg(2+)</name>
        <dbReference type="ChEBI" id="CHEBI:18420"/>
        <note>shared with alpha subunit</note>
    </ligand>
</feature>
<dbReference type="Pfam" id="PF03484">
    <property type="entry name" value="B5"/>
    <property type="match status" value="1"/>
</dbReference>
<evidence type="ECO:0000256" key="3">
    <source>
        <dbReference type="ARBA" id="ARBA00011209"/>
    </source>
</evidence>
<dbReference type="Gene3D" id="3.50.40.10">
    <property type="entry name" value="Phenylalanyl-trna Synthetase, Chain B, domain 3"/>
    <property type="match status" value="1"/>
</dbReference>
<dbReference type="GO" id="GO:0005524">
    <property type="term" value="F:ATP binding"/>
    <property type="evidence" value="ECO:0007669"/>
    <property type="project" value="UniProtKB-UniRule"/>
</dbReference>
<dbReference type="SUPFAM" id="SSF56037">
    <property type="entry name" value="PheT/TilS domain"/>
    <property type="match status" value="1"/>
</dbReference>
<dbReference type="SUPFAM" id="SSF55681">
    <property type="entry name" value="Class II aaRS and biotin synthetases"/>
    <property type="match status" value="1"/>
</dbReference>
<dbReference type="AlphaFoldDB" id="A0A0G0SGG6"/>
<evidence type="ECO:0000313" key="17">
    <source>
        <dbReference type="Proteomes" id="UP000034293"/>
    </source>
</evidence>
<dbReference type="InterPro" id="IPR005146">
    <property type="entry name" value="B3/B4_tRNA-bd"/>
</dbReference>
<dbReference type="GO" id="GO:0004826">
    <property type="term" value="F:phenylalanine-tRNA ligase activity"/>
    <property type="evidence" value="ECO:0007669"/>
    <property type="project" value="UniProtKB-UniRule"/>
</dbReference>
<evidence type="ECO:0000256" key="8">
    <source>
        <dbReference type="ARBA" id="ARBA00022840"/>
    </source>
</evidence>
<evidence type="ECO:0000313" key="16">
    <source>
        <dbReference type="EMBL" id="KKR63889.1"/>
    </source>
</evidence>
<feature type="domain" description="B5" evidence="15">
    <location>
        <begin position="286"/>
        <end position="361"/>
    </location>
</feature>
<dbReference type="PATRIC" id="fig|1618553.3.peg.269"/>
<evidence type="ECO:0000256" key="11">
    <source>
        <dbReference type="ARBA" id="ARBA00023146"/>
    </source>
</evidence>
<dbReference type="SMART" id="SM00896">
    <property type="entry name" value="FDX-ACB"/>
    <property type="match status" value="1"/>
</dbReference>
<organism evidence="16 17">
    <name type="scientific">Candidatus Woesebacteria bacterium GW2011_GWA1_40_43</name>
    <dbReference type="NCBI Taxonomy" id="1618553"/>
    <lineage>
        <taxon>Bacteria</taxon>
        <taxon>Candidatus Woeseibacteriota</taxon>
    </lineage>
</organism>
<evidence type="ECO:0000259" key="14">
    <source>
        <dbReference type="PROSITE" id="PS51447"/>
    </source>
</evidence>
<dbReference type="NCBIfam" id="TIGR00472">
    <property type="entry name" value="pheT_bact"/>
    <property type="match status" value="1"/>
</dbReference>
<evidence type="ECO:0000256" key="13">
    <source>
        <dbReference type="HAMAP-Rule" id="MF_00283"/>
    </source>
</evidence>
<dbReference type="PROSITE" id="PS51483">
    <property type="entry name" value="B5"/>
    <property type="match status" value="1"/>
</dbReference>
<dbReference type="EC" id="6.1.1.20" evidence="13"/>
<dbReference type="Gene3D" id="3.30.56.10">
    <property type="match status" value="2"/>
</dbReference>
<dbReference type="PANTHER" id="PTHR10947:SF0">
    <property type="entry name" value="PHENYLALANINE--TRNA LIGASE BETA SUBUNIT"/>
    <property type="match status" value="1"/>
</dbReference>
<evidence type="ECO:0000256" key="2">
    <source>
        <dbReference type="ARBA" id="ARBA00008653"/>
    </source>
</evidence>
<comment type="subunit">
    <text evidence="3 13">Tetramer of two alpha and two beta subunits.</text>
</comment>
<evidence type="ECO:0000256" key="5">
    <source>
        <dbReference type="ARBA" id="ARBA00022598"/>
    </source>
</evidence>
<name>A0A0G0SGG6_9BACT</name>
<comment type="similarity">
    <text evidence="2 13">Belongs to the phenylalanyl-tRNA synthetase beta subunit family. Type 1 subfamily.</text>
</comment>
<feature type="binding site" evidence="13">
    <location>
        <position position="349"/>
    </location>
    <ligand>
        <name>Mg(2+)</name>
        <dbReference type="ChEBI" id="CHEBI:18420"/>
        <note>shared with alpha subunit</note>
    </ligand>
</feature>
<dbReference type="GO" id="GO:0009328">
    <property type="term" value="C:phenylalanine-tRNA ligase complex"/>
    <property type="evidence" value="ECO:0007669"/>
    <property type="project" value="TreeGrafter"/>
</dbReference>
<evidence type="ECO:0000256" key="12">
    <source>
        <dbReference type="ARBA" id="ARBA00049255"/>
    </source>
</evidence>
<dbReference type="SMART" id="SM00873">
    <property type="entry name" value="B3_4"/>
    <property type="match status" value="1"/>
</dbReference>
<dbReference type="InterPro" id="IPR009061">
    <property type="entry name" value="DNA-bd_dom_put_sf"/>
</dbReference>
<dbReference type="GO" id="GO:0000287">
    <property type="term" value="F:magnesium ion binding"/>
    <property type="evidence" value="ECO:0007669"/>
    <property type="project" value="UniProtKB-UniRule"/>
</dbReference>
<dbReference type="PANTHER" id="PTHR10947">
    <property type="entry name" value="PHENYLALANYL-TRNA SYNTHETASE BETA CHAIN AND LEUCINE-RICH REPEAT-CONTAINING PROTEIN 47"/>
    <property type="match status" value="1"/>
</dbReference>
<evidence type="ECO:0000256" key="4">
    <source>
        <dbReference type="ARBA" id="ARBA00022490"/>
    </source>
</evidence>